<evidence type="ECO:0000313" key="2">
    <source>
        <dbReference type="EMBL" id="MFC0567375.1"/>
    </source>
</evidence>
<keyword evidence="3" id="KW-1185">Reference proteome</keyword>
<name>A0ABV6P2W0_9ACTN</name>
<evidence type="ECO:0000313" key="3">
    <source>
        <dbReference type="Proteomes" id="UP001589894"/>
    </source>
</evidence>
<accession>A0ABV6P2W0</accession>
<dbReference type="Proteomes" id="UP001589894">
    <property type="component" value="Unassembled WGS sequence"/>
</dbReference>
<evidence type="ECO:0000256" key="1">
    <source>
        <dbReference type="SAM" id="Phobius"/>
    </source>
</evidence>
<feature type="transmembrane region" description="Helical" evidence="1">
    <location>
        <begin position="32"/>
        <end position="56"/>
    </location>
</feature>
<comment type="caution">
    <text evidence="2">The sequence shown here is derived from an EMBL/GenBank/DDBJ whole genome shotgun (WGS) entry which is preliminary data.</text>
</comment>
<feature type="transmembrane region" description="Helical" evidence="1">
    <location>
        <begin position="93"/>
        <end position="113"/>
    </location>
</feature>
<dbReference type="EMBL" id="JBHLUE010000021">
    <property type="protein sequence ID" value="MFC0567375.1"/>
    <property type="molecule type" value="Genomic_DNA"/>
</dbReference>
<feature type="transmembrane region" description="Helical" evidence="1">
    <location>
        <begin position="62"/>
        <end position="81"/>
    </location>
</feature>
<gene>
    <name evidence="2" type="ORF">ACFFHU_24960</name>
</gene>
<protein>
    <submittedName>
        <fullName evidence="2">DedA family protein</fullName>
    </submittedName>
</protein>
<organism evidence="2 3">
    <name type="scientific">Plantactinospora siamensis</name>
    <dbReference type="NCBI Taxonomy" id="555372"/>
    <lineage>
        <taxon>Bacteria</taxon>
        <taxon>Bacillati</taxon>
        <taxon>Actinomycetota</taxon>
        <taxon>Actinomycetes</taxon>
        <taxon>Micromonosporales</taxon>
        <taxon>Micromonosporaceae</taxon>
        <taxon>Plantactinospora</taxon>
    </lineage>
</organism>
<keyword evidence="1" id="KW-1133">Transmembrane helix</keyword>
<proteinExistence type="predicted"/>
<keyword evidence="1" id="KW-0472">Membrane</keyword>
<dbReference type="RefSeq" id="WP_377342672.1">
    <property type="nucleotide sequence ID" value="NZ_JBHLUE010000021.1"/>
</dbReference>
<keyword evidence="1" id="KW-0812">Transmembrane</keyword>
<sequence length="134" mass="13589">MILASRFLPGGRVTMNAACGTTRLPLSRFSPASAVAALAWSAYITGLGYLGGAAFVRNPLPGLVVALGLSSACGGLARLIRRRPSRRGRPYRALVGATTALAALTVLAAPATAAATPRCPDRAATTPTAPSTRS</sequence>
<reference evidence="2 3" key="1">
    <citation type="submission" date="2024-09" db="EMBL/GenBank/DDBJ databases">
        <authorList>
            <person name="Sun Q."/>
            <person name="Mori K."/>
        </authorList>
    </citation>
    <scope>NUCLEOTIDE SEQUENCE [LARGE SCALE GENOMIC DNA]</scope>
    <source>
        <strain evidence="2 3">TBRC 2205</strain>
    </source>
</reference>